<evidence type="ECO:0000313" key="1">
    <source>
        <dbReference type="EMBL" id="TFK66879.1"/>
    </source>
</evidence>
<dbReference type="EMBL" id="ML208391">
    <property type="protein sequence ID" value="TFK66879.1"/>
    <property type="molecule type" value="Genomic_DNA"/>
</dbReference>
<dbReference type="Proteomes" id="UP000308600">
    <property type="component" value="Unassembled WGS sequence"/>
</dbReference>
<reference evidence="1 2" key="1">
    <citation type="journal article" date="2019" name="Nat. Ecol. Evol.">
        <title>Megaphylogeny resolves global patterns of mushroom evolution.</title>
        <authorList>
            <person name="Varga T."/>
            <person name="Krizsan K."/>
            <person name="Foldi C."/>
            <person name="Dima B."/>
            <person name="Sanchez-Garcia M."/>
            <person name="Sanchez-Ramirez S."/>
            <person name="Szollosi G.J."/>
            <person name="Szarkandi J.G."/>
            <person name="Papp V."/>
            <person name="Albert L."/>
            <person name="Andreopoulos W."/>
            <person name="Angelini C."/>
            <person name="Antonin V."/>
            <person name="Barry K.W."/>
            <person name="Bougher N.L."/>
            <person name="Buchanan P."/>
            <person name="Buyck B."/>
            <person name="Bense V."/>
            <person name="Catcheside P."/>
            <person name="Chovatia M."/>
            <person name="Cooper J."/>
            <person name="Damon W."/>
            <person name="Desjardin D."/>
            <person name="Finy P."/>
            <person name="Geml J."/>
            <person name="Haridas S."/>
            <person name="Hughes K."/>
            <person name="Justo A."/>
            <person name="Karasinski D."/>
            <person name="Kautmanova I."/>
            <person name="Kiss B."/>
            <person name="Kocsube S."/>
            <person name="Kotiranta H."/>
            <person name="LaButti K.M."/>
            <person name="Lechner B.E."/>
            <person name="Liimatainen K."/>
            <person name="Lipzen A."/>
            <person name="Lukacs Z."/>
            <person name="Mihaltcheva S."/>
            <person name="Morgado L.N."/>
            <person name="Niskanen T."/>
            <person name="Noordeloos M.E."/>
            <person name="Ohm R.A."/>
            <person name="Ortiz-Santana B."/>
            <person name="Ovrebo C."/>
            <person name="Racz N."/>
            <person name="Riley R."/>
            <person name="Savchenko A."/>
            <person name="Shiryaev A."/>
            <person name="Soop K."/>
            <person name="Spirin V."/>
            <person name="Szebenyi C."/>
            <person name="Tomsovsky M."/>
            <person name="Tulloss R.E."/>
            <person name="Uehling J."/>
            <person name="Grigoriev I.V."/>
            <person name="Vagvolgyi C."/>
            <person name="Papp T."/>
            <person name="Martin F.M."/>
            <person name="Miettinen O."/>
            <person name="Hibbett D.S."/>
            <person name="Nagy L.G."/>
        </authorList>
    </citation>
    <scope>NUCLEOTIDE SEQUENCE [LARGE SCALE GENOMIC DNA]</scope>
    <source>
        <strain evidence="1 2">NL-1719</strain>
    </source>
</reference>
<evidence type="ECO:0000313" key="2">
    <source>
        <dbReference type="Proteomes" id="UP000308600"/>
    </source>
</evidence>
<sequence length="276" mass="31437">MITATDLPFELVQEILVISAQTSLKQAAILARVSHHIYDLIKPILLCTCVYWDEDRSWPGEFDSKRIQSNGKYVRNLLWGNDRSNWNLLTILESCPNLTNIAIWLDASDNDLLLFQEPLSRLRPYRLSIDFSDLFGGLFQANHAQLPMFVHLTHLEMASKCGDWESIEGITYLPSLTHLSLPGEADLTATSVIRDALERCKYLSILVLFVSLEAKWISLGEVAMEEPLPSEIQDLSDPRLVAIRCAYLREWEVGCSGGRDMWTLAEEIIEKRTQKL</sequence>
<protein>
    <submittedName>
        <fullName evidence="1">Uncharacterized protein</fullName>
    </submittedName>
</protein>
<organism evidence="1 2">
    <name type="scientific">Pluteus cervinus</name>
    <dbReference type="NCBI Taxonomy" id="181527"/>
    <lineage>
        <taxon>Eukaryota</taxon>
        <taxon>Fungi</taxon>
        <taxon>Dikarya</taxon>
        <taxon>Basidiomycota</taxon>
        <taxon>Agaricomycotina</taxon>
        <taxon>Agaricomycetes</taxon>
        <taxon>Agaricomycetidae</taxon>
        <taxon>Agaricales</taxon>
        <taxon>Pluteineae</taxon>
        <taxon>Pluteaceae</taxon>
        <taxon>Pluteus</taxon>
    </lineage>
</organism>
<proteinExistence type="predicted"/>
<gene>
    <name evidence="1" type="ORF">BDN72DRAFT_126571</name>
</gene>
<name>A0ACD3AMK2_9AGAR</name>
<keyword evidence="2" id="KW-1185">Reference proteome</keyword>
<accession>A0ACD3AMK2</accession>